<comment type="caution">
    <text evidence="9">The sequence shown here is derived from an EMBL/GenBank/DDBJ whole genome shotgun (WGS) entry which is preliminary data.</text>
</comment>
<comment type="similarity">
    <text evidence="1 5">Belongs to the tRNA nucleotidyltransferase/poly(A) polymerase family.</text>
</comment>
<name>A0A8J4D594_9CHLO</name>
<keyword evidence="4 5" id="KW-0694">RNA-binding</keyword>
<dbReference type="SUPFAM" id="SSF81301">
    <property type="entry name" value="Nucleotidyltransferase"/>
    <property type="match status" value="1"/>
</dbReference>
<dbReference type="Pfam" id="PF12627">
    <property type="entry name" value="PolyA_pol_RNAbd"/>
    <property type="match status" value="1"/>
</dbReference>
<accession>A0A8J4D594</accession>
<dbReference type="Pfam" id="PF01743">
    <property type="entry name" value="PolyA_pol"/>
    <property type="match status" value="1"/>
</dbReference>
<dbReference type="Proteomes" id="UP000722791">
    <property type="component" value="Unassembled WGS sequence"/>
</dbReference>
<organism evidence="9 10">
    <name type="scientific">Volvox reticuliferus</name>
    <dbReference type="NCBI Taxonomy" id="1737510"/>
    <lineage>
        <taxon>Eukaryota</taxon>
        <taxon>Viridiplantae</taxon>
        <taxon>Chlorophyta</taxon>
        <taxon>core chlorophytes</taxon>
        <taxon>Chlorophyceae</taxon>
        <taxon>CS clade</taxon>
        <taxon>Chlamydomonadales</taxon>
        <taxon>Volvocaceae</taxon>
        <taxon>Volvox</taxon>
    </lineage>
</organism>
<feature type="domain" description="tRNA nucleotidyltransferase/poly(A) polymerase RNA and SrmB- binding" evidence="7">
    <location>
        <begin position="328"/>
        <end position="387"/>
    </location>
</feature>
<dbReference type="InterPro" id="IPR002646">
    <property type="entry name" value="PolA_pol_head_dom"/>
</dbReference>
<dbReference type="InterPro" id="IPR032828">
    <property type="entry name" value="PolyA_RNA-bd"/>
</dbReference>
<dbReference type="EMBL" id="BNCP01000014">
    <property type="protein sequence ID" value="GIL78762.1"/>
    <property type="molecule type" value="Genomic_DNA"/>
</dbReference>
<evidence type="ECO:0000313" key="8">
    <source>
        <dbReference type="EMBL" id="GIL78762.1"/>
    </source>
</evidence>
<dbReference type="GO" id="GO:0001680">
    <property type="term" value="P:tRNA 3'-terminal CCA addition"/>
    <property type="evidence" value="ECO:0007669"/>
    <property type="project" value="TreeGrafter"/>
</dbReference>
<evidence type="ECO:0000313" key="11">
    <source>
        <dbReference type="Proteomes" id="UP000747110"/>
    </source>
</evidence>
<dbReference type="GO" id="GO:0005739">
    <property type="term" value="C:mitochondrion"/>
    <property type="evidence" value="ECO:0007669"/>
    <property type="project" value="UniProtKB-ARBA"/>
</dbReference>
<evidence type="ECO:0000256" key="1">
    <source>
        <dbReference type="ARBA" id="ARBA00007265"/>
    </source>
</evidence>
<evidence type="ECO:0000256" key="2">
    <source>
        <dbReference type="ARBA" id="ARBA00022679"/>
    </source>
</evidence>
<dbReference type="PANTHER" id="PTHR13734">
    <property type="entry name" value="TRNA-NUCLEOTIDYLTRANSFERASE"/>
    <property type="match status" value="1"/>
</dbReference>
<evidence type="ECO:0000259" key="6">
    <source>
        <dbReference type="Pfam" id="PF01743"/>
    </source>
</evidence>
<evidence type="ECO:0000256" key="5">
    <source>
        <dbReference type="RuleBase" id="RU003953"/>
    </source>
</evidence>
<reference evidence="9" key="1">
    <citation type="journal article" date="2021" name="Proc. Natl. Acad. Sci. U.S.A.">
        <title>Three genomes in the algal genus Volvox reveal the fate of a haploid sex-determining region after a transition to homothallism.</title>
        <authorList>
            <person name="Yamamoto K."/>
            <person name="Hamaji T."/>
            <person name="Kawai-Toyooka H."/>
            <person name="Matsuzaki R."/>
            <person name="Takahashi F."/>
            <person name="Nishimura Y."/>
            <person name="Kawachi M."/>
            <person name="Noguchi H."/>
            <person name="Minakuchi Y."/>
            <person name="Umen J.G."/>
            <person name="Toyoda A."/>
            <person name="Nozaki H."/>
        </authorList>
    </citation>
    <scope>NUCLEOTIDE SEQUENCE</scope>
    <source>
        <strain evidence="9">NIES-3785</strain>
        <strain evidence="8">NIES-3786</strain>
    </source>
</reference>
<dbReference type="OrthoDB" id="445712at2759"/>
<dbReference type="PANTHER" id="PTHR13734:SF5">
    <property type="entry name" value="CCA TRNA NUCLEOTIDYLTRANSFERASE, MITOCHONDRIAL"/>
    <property type="match status" value="1"/>
</dbReference>
<dbReference type="GO" id="GO:0003723">
    <property type="term" value="F:RNA binding"/>
    <property type="evidence" value="ECO:0007669"/>
    <property type="project" value="UniProtKB-KW"/>
</dbReference>
<dbReference type="SUPFAM" id="SSF81891">
    <property type="entry name" value="Poly A polymerase C-terminal region-like"/>
    <property type="match status" value="2"/>
</dbReference>
<dbReference type="GO" id="GO:0000166">
    <property type="term" value="F:nucleotide binding"/>
    <property type="evidence" value="ECO:0007669"/>
    <property type="project" value="UniProtKB-KW"/>
</dbReference>
<dbReference type="GO" id="GO:0052929">
    <property type="term" value="F:ATP:3'-cytidine-cytidine-tRNA adenylyltransferase activity"/>
    <property type="evidence" value="ECO:0007669"/>
    <property type="project" value="TreeGrafter"/>
</dbReference>
<evidence type="ECO:0008006" key="12">
    <source>
        <dbReference type="Google" id="ProtNLM"/>
    </source>
</evidence>
<dbReference type="InterPro" id="IPR043519">
    <property type="entry name" value="NT_sf"/>
</dbReference>
<gene>
    <name evidence="8" type="ORF">Vretifemale_8171</name>
    <name evidence="9" type="ORF">Vretimale_276</name>
</gene>
<sequence>MLTGATSVLRLLPYCRSYMALSAAVSSQLIAPDSCRHTPSGRPVPTPSVSAHRLSPALARHALPGSYPNCRISSPSLLCWRKPTFNSLHFPPLILCCSSSASTMSTSASEGVTSDGAAAAVAASGAAADVEVRDSISLTQREQDIFDTLLAAVRHAGAATSLRCAGGWVRDKLLGRSSDDIDIALDDMLGKDFAEMVNDYLKSQGKEARHAAVIQSNPDQSKHLETARMKIGEMWIDLVNLRSETYAADSRIPTMTFGTPEQDALRRDFTMNALFYNITAGGVVEDLTGRGLQDLRDGLIRTPLPPRETFLDDPLRVLRAVRFGTRFGFRLHPDILEAAASEQVRVALATKVSKERVGTELEGMFNGPTPVEAVRLLQRLGLFTAVFALPASLLSRVGNGYGVPCCTTMAAADRIIRALGLEMDKDERRFLLLAALLLPLRGLQIPAAKGKLTPATAALIRDALKWRVKDIEMTAALHDAAAELAMAHTALLKGAGGGVDAAAAAVNGEEETSGTAVGCKAGGEHDVRVILGQSIRKLKQHWKLGIVLAPVIGMCAAAPLGDSPSGSGFASGTELVADGEGELSEDAAAARLEMVRELLAAVEAYGLSECWTWKPLMDGKKVMTLLGWSKPGPELGKVMAAVMDWQLMNPAGTQQEAEAIVKQKYGVGQPEV</sequence>
<evidence type="ECO:0000259" key="7">
    <source>
        <dbReference type="Pfam" id="PF12627"/>
    </source>
</evidence>
<dbReference type="EMBL" id="BNCQ01000001">
    <property type="protein sequence ID" value="GIL93997.1"/>
    <property type="molecule type" value="Genomic_DNA"/>
</dbReference>
<dbReference type="Proteomes" id="UP000747110">
    <property type="component" value="Unassembled WGS sequence"/>
</dbReference>
<keyword evidence="2 5" id="KW-0808">Transferase</keyword>
<feature type="domain" description="Poly A polymerase head" evidence="6">
    <location>
        <begin position="163"/>
        <end position="301"/>
    </location>
</feature>
<proteinExistence type="inferred from homology"/>
<evidence type="ECO:0000313" key="10">
    <source>
        <dbReference type="Proteomes" id="UP000722791"/>
    </source>
</evidence>
<evidence type="ECO:0000256" key="3">
    <source>
        <dbReference type="ARBA" id="ARBA00022741"/>
    </source>
</evidence>
<keyword evidence="11" id="KW-1185">Reference proteome</keyword>
<protein>
    <recommendedName>
        <fullName evidence="12">Poly A polymerase head domain-containing protein</fullName>
    </recommendedName>
</protein>
<dbReference type="AlphaFoldDB" id="A0A8J4D594"/>
<evidence type="ECO:0000313" key="9">
    <source>
        <dbReference type="EMBL" id="GIL93997.1"/>
    </source>
</evidence>
<evidence type="ECO:0000256" key="4">
    <source>
        <dbReference type="ARBA" id="ARBA00022884"/>
    </source>
</evidence>
<dbReference type="Gene3D" id="3.30.460.10">
    <property type="entry name" value="Beta Polymerase, domain 2"/>
    <property type="match status" value="1"/>
</dbReference>
<dbReference type="FunFam" id="3.30.460.10:FF:000019">
    <property type="entry name" value="tRNA nucleotidyltransferase cca2"/>
    <property type="match status" value="1"/>
</dbReference>
<dbReference type="Gene3D" id="1.10.3090.10">
    <property type="entry name" value="cca-adding enzyme, domain 2"/>
    <property type="match status" value="1"/>
</dbReference>
<dbReference type="CDD" id="cd05398">
    <property type="entry name" value="NT_ClassII-CCAase"/>
    <property type="match status" value="1"/>
</dbReference>
<keyword evidence="3" id="KW-0547">Nucleotide-binding</keyword>
<dbReference type="GO" id="GO:0052927">
    <property type="term" value="F:CC tRNA cytidylyltransferase activity"/>
    <property type="evidence" value="ECO:0007669"/>
    <property type="project" value="TreeGrafter"/>
</dbReference>